<evidence type="ECO:0000256" key="5">
    <source>
        <dbReference type="SAM" id="MobiDB-lite"/>
    </source>
</evidence>
<dbReference type="InterPro" id="IPR038491">
    <property type="entry name" value="Velvet_dom_sf"/>
</dbReference>
<evidence type="ECO:0000256" key="3">
    <source>
        <dbReference type="ARBA" id="ARBA00023163"/>
    </source>
</evidence>
<dbReference type="OrthoDB" id="1746739at2759"/>
<dbReference type="PANTHER" id="PTHR33572:SF3">
    <property type="entry name" value="VELVET COMPLEX SUBUNIT B"/>
    <property type="match status" value="1"/>
</dbReference>
<accession>A0A4Q1BTD7</accession>
<feature type="compositionally biased region" description="Low complexity" evidence="5">
    <location>
        <begin position="203"/>
        <end position="215"/>
    </location>
</feature>
<feature type="compositionally biased region" description="Pro residues" evidence="5">
    <location>
        <begin position="274"/>
        <end position="283"/>
    </location>
</feature>
<dbReference type="PROSITE" id="PS51821">
    <property type="entry name" value="VELVET"/>
    <property type="match status" value="1"/>
</dbReference>
<organism evidence="7 8">
    <name type="scientific">Tremella mesenterica</name>
    <name type="common">Jelly fungus</name>
    <dbReference type="NCBI Taxonomy" id="5217"/>
    <lineage>
        <taxon>Eukaryota</taxon>
        <taxon>Fungi</taxon>
        <taxon>Dikarya</taxon>
        <taxon>Basidiomycota</taxon>
        <taxon>Agaricomycotina</taxon>
        <taxon>Tremellomycetes</taxon>
        <taxon>Tremellales</taxon>
        <taxon>Tremellaceae</taxon>
        <taxon>Tremella</taxon>
    </lineage>
</organism>
<dbReference type="AlphaFoldDB" id="A0A4Q1BTD7"/>
<feature type="domain" description="Velvet" evidence="6">
    <location>
        <begin position="104"/>
        <end position="565"/>
    </location>
</feature>
<dbReference type="InterPro" id="IPR037525">
    <property type="entry name" value="Velvet_dom"/>
</dbReference>
<feature type="compositionally biased region" description="Polar residues" evidence="5">
    <location>
        <begin position="74"/>
        <end position="90"/>
    </location>
</feature>
<sequence>MIPRHEPSPTSSSHPSPPYHSSPSRLGKRRRPSPPPSPPPTGAEPGLVSKGSRSNSSPTPPAARTRYSSPVPRTRSTAQYPTSPSPATLSESDEGGSTPLPSAGGGWTYHLEVIQQPIRARACGFGDKDRRPLSPPPIIRLWVRTATGETVDPNHINVHFLILTVDLWSADRTSQRNVVMHPAASGGKEEFSSYPSGMEHHFSVASSSRPSTSYSRPDTGYSTSSWAELGPSSRAPAYPTATSPLPSPYSRMTASDGYFPQSAPRSPISAPWAPLTPPQPPTPVRRSSYTGQQAYHVQEPQRPVTAPAPSDPTHSSHHPPPRMLPFPLPSLASITERFEGWSKPQTPTTLPAMRYRSQEETSYRPSTGTTESRAPTDYSFGRPTSSGTSTTWYSDQQYKDSTHMEQRPTTAGSGWGRPSSSSSSVRFVDRPGSSHGYASEYPVPGMDMRQRAESPVDSGSYSRVLVGSLCTICRRLKDPDGNFGLFFFAHDLGVRTEGTFTLKFSLSNLAAMLVGVPPAGQKTHVLAEVFSTPFTVFSAKKFPGVIPTTDLTRLFAGQNVRLPTRQKRAIEGGDDSIEGEDDD</sequence>
<evidence type="ECO:0000256" key="1">
    <source>
        <dbReference type="ARBA" id="ARBA00004123"/>
    </source>
</evidence>
<feature type="region of interest" description="Disordered" evidence="5">
    <location>
        <begin position="1"/>
        <end position="104"/>
    </location>
</feature>
<dbReference type="PANTHER" id="PTHR33572">
    <property type="entry name" value="SPORE DEVELOPMENT REGULATOR VOSA"/>
    <property type="match status" value="1"/>
</dbReference>
<name>A0A4Q1BTD7_TREME</name>
<dbReference type="InParanoid" id="A0A4Q1BTD7"/>
<reference evidence="7 8" key="1">
    <citation type="submission" date="2016-06" db="EMBL/GenBank/DDBJ databases">
        <title>Evolution of pathogenesis and genome organization in the Tremellales.</title>
        <authorList>
            <person name="Cuomo C."/>
            <person name="Litvintseva A."/>
            <person name="Heitman J."/>
            <person name="Chen Y."/>
            <person name="Sun S."/>
            <person name="Springer D."/>
            <person name="Dromer F."/>
            <person name="Young S."/>
            <person name="Zeng Q."/>
            <person name="Chapman S."/>
            <person name="Gujja S."/>
            <person name="Saif S."/>
            <person name="Birren B."/>
        </authorList>
    </citation>
    <scope>NUCLEOTIDE SEQUENCE [LARGE SCALE GENOMIC DNA]</scope>
    <source>
        <strain evidence="7 8">ATCC 28783</strain>
    </source>
</reference>
<feature type="compositionally biased region" description="Basic and acidic residues" evidence="5">
    <location>
        <begin position="397"/>
        <end position="406"/>
    </location>
</feature>
<evidence type="ECO:0000313" key="7">
    <source>
        <dbReference type="EMBL" id="RXK41275.1"/>
    </source>
</evidence>
<gene>
    <name evidence="7" type="ORF">M231_01425</name>
</gene>
<feature type="compositionally biased region" description="Polar residues" evidence="5">
    <location>
        <begin position="382"/>
        <end position="396"/>
    </location>
</feature>
<keyword evidence="2" id="KW-0805">Transcription regulation</keyword>
<feature type="compositionally biased region" description="Pro residues" evidence="5">
    <location>
        <begin position="33"/>
        <end position="42"/>
    </location>
</feature>
<dbReference type="GO" id="GO:0005634">
    <property type="term" value="C:nucleus"/>
    <property type="evidence" value="ECO:0007669"/>
    <property type="project" value="UniProtKB-SubCell"/>
</dbReference>
<feature type="region of interest" description="Disordered" evidence="5">
    <location>
        <begin position="198"/>
        <end position="445"/>
    </location>
</feature>
<feature type="compositionally biased region" description="Polar residues" evidence="5">
    <location>
        <begin position="363"/>
        <end position="373"/>
    </location>
</feature>
<keyword evidence="8" id="KW-1185">Reference proteome</keyword>
<dbReference type="STRING" id="5217.A0A4Q1BTD7"/>
<evidence type="ECO:0000313" key="8">
    <source>
        <dbReference type="Proteomes" id="UP000289152"/>
    </source>
</evidence>
<evidence type="ECO:0000256" key="2">
    <source>
        <dbReference type="ARBA" id="ARBA00023015"/>
    </source>
</evidence>
<protein>
    <recommendedName>
        <fullName evidence="6">Velvet domain-containing protein</fullName>
    </recommendedName>
</protein>
<dbReference type="Pfam" id="PF11754">
    <property type="entry name" value="Velvet"/>
    <property type="match status" value="1"/>
</dbReference>
<feature type="compositionally biased region" description="Polar residues" evidence="5">
    <location>
        <begin position="285"/>
        <end position="295"/>
    </location>
</feature>
<dbReference type="EMBL" id="SDIL01000010">
    <property type="protein sequence ID" value="RXK41275.1"/>
    <property type="molecule type" value="Genomic_DNA"/>
</dbReference>
<evidence type="ECO:0000259" key="6">
    <source>
        <dbReference type="PROSITE" id="PS51821"/>
    </source>
</evidence>
<dbReference type="Gene3D" id="2.60.40.3960">
    <property type="entry name" value="Velvet domain"/>
    <property type="match status" value="2"/>
</dbReference>
<comment type="subcellular location">
    <subcellularLocation>
        <location evidence="1">Nucleus</location>
    </subcellularLocation>
</comment>
<dbReference type="VEuPathDB" id="FungiDB:TREMEDRAFT_74694"/>
<evidence type="ECO:0000256" key="4">
    <source>
        <dbReference type="ARBA" id="ARBA00023242"/>
    </source>
</evidence>
<comment type="caution">
    <text evidence="7">The sequence shown here is derived from an EMBL/GenBank/DDBJ whole genome shotgun (WGS) entry which is preliminary data.</text>
</comment>
<dbReference type="Proteomes" id="UP000289152">
    <property type="component" value="Unassembled WGS sequence"/>
</dbReference>
<keyword evidence="4" id="KW-0539">Nucleus</keyword>
<dbReference type="InterPro" id="IPR021740">
    <property type="entry name" value="Velvet"/>
</dbReference>
<proteinExistence type="predicted"/>
<keyword evidence="3" id="KW-0804">Transcription</keyword>